<feature type="compositionally biased region" description="Basic and acidic residues" evidence="1">
    <location>
        <begin position="31"/>
        <end position="45"/>
    </location>
</feature>
<feature type="compositionally biased region" description="Basic and acidic residues" evidence="1">
    <location>
        <begin position="7"/>
        <end position="21"/>
    </location>
</feature>
<gene>
    <name evidence="2" type="ORF">DPCES_1871</name>
</gene>
<sequence length="45" mass="5054">MSKPKEKKNAVEVIRKKDLNPGDKIPPFAAHDNDKIGQGHSKERT</sequence>
<reference evidence="2" key="1">
    <citation type="submission" date="2014-07" db="EMBL/GenBank/DDBJ databases">
        <authorList>
            <person name="Hornung V.Bastian."/>
        </authorList>
    </citation>
    <scope>NUCLEOTIDE SEQUENCE</scope>
    <source>
        <strain evidence="2">PCE-S</strain>
    </source>
</reference>
<feature type="region of interest" description="Disordered" evidence="1">
    <location>
        <begin position="1"/>
        <end position="45"/>
    </location>
</feature>
<protein>
    <submittedName>
        <fullName evidence="2">Uncharacterized protein</fullName>
    </submittedName>
</protein>
<dbReference type="PATRIC" id="fig|49338.4.peg.2014"/>
<dbReference type="AlphaFoldDB" id="A0A098AYR0"/>
<evidence type="ECO:0000256" key="1">
    <source>
        <dbReference type="SAM" id="MobiDB-lite"/>
    </source>
</evidence>
<organism evidence="2">
    <name type="scientific">Desulfitobacterium hafniense</name>
    <name type="common">Desulfitobacterium frappieri</name>
    <dbReference type="NCBI Taxonomy" id="49338"/>
    <lineage>
        <taxon>Bacteria</taxon>
        <taxon>Bacillati</taxon>
        <taxon>Bacillota</taxon>
        <taxon>Clostridia</taxon>
        <taxon>Eubacteriales</taxon>
        <taxon>Desulfitobacteriaceae</taxon>
        <taxon>Desulfitobacterium</taxon>
    </lineage>
</organism>
<dbReference type="EMBL" id="LK996017">
    <property type="protein sequence ID" value="CDX01758.1"/>
    <property type="molecule type" value="Genomic_DNA"/>
</dbReference>
<proteinExistence type="predicted"/>
<name>A0A098AYR0_DESHA</name>
<accession>A0A098AYR0</accession>
<dbReference type="RefSeq" id="WP_015944262.1">
    <property type="nucleotide sequence ID" value="NZ_CABKQQ010000056.1"/>
</dbReference>
<evidence type="ECO:0000313" key="2">
    <source>
        <dbReference type="EMBL" id="CDX01758.1"/>
    </source>
</evidence>